<evidence type="ECO:0000256" key="3">
    <source>
        <dbReference type="ARBA" id="ARBA00022980"/>
    </source>
</evidence>
<dbReference type="GO" id="GO:0002181">
    <property type="term" value="P:cytoplasmic translation"/>
    <property type="evidence" value="ECO:0007669"/>
    <property type="project" value="TreeGrafter"/>
</dbReference>
<evidence type="ECO:0000256" key="2">
    <source>
        <dbReference type="ARBA" id="ARBA00022884"/>
    </source>
</evidence>
<dbReference type="RefSeq" id="WP_131006756.1">
    <property type="nucleotide sequence ID" value="NZ_BFAX01000001.1"/>
</dbReference>
<dbReference type="Pfam" id="PF00347">
    <property type="entry name" value="Ribosomal_L6"/>
    <property type="match status" value="2"/>
</dbReference>
<proteinExistence type="inferred from homology"/>
<comment type="subunit">
    <text evidence="5">Part of the 50S ribosomal subunit.</text>
</comment>
<dbReference type="InterPro" id="IPR000702">
    <property type="entry name" value="Ribosomal_uL6-like"/>
</dbReference>
<keyword evidence="1 5" id="KW-0699">rRNA-binding</keyword>
<keyword evidence="2 5" id="KW-0694">RNA-binding</keyword>
<evidence type="ECO:0000259" key="6">
    <source>
        <dbReference type="Pfam" id="PF00347"/>
    </source>
</evidence>
<organism evidence="7 8">
    <name type="scientific">Methanofervidicoccus abyssi</name>
    <dbReference type="NCBI Taxonomy" id="2082189"/>
    <lineage>
        <taxon>Archaea</taxon>
        <taxon>Methanobacteriati</taxon>
        <taxon>Methanobacteriota</taxon>
        <taxon>Methanomada group</taxon>
        <taxon>Methanococci</taxon>
        <taxon>Methanococcales</taxon>
        <taxon>Methanofervidicoccus</taxon>
    </lineage>
</organism>
<comment type="caution">
    <text evidence="7">The sequence shown here is derived from an EMBL/GenBank/DDBJ whole genome shotgun (WGS) entry which is preliminary data.</text>
</comment>
<dbReference type="PANTHER" id="PTHR11655">
    <property type="entry name" value="60S/50S RIBOSOMAL PROTEIN L6/L9"/>
    <property type="match status" value="1"/>
</dbReference>
<comment type="similarity">
    <text evidence="5">Belongs to the universal ribosomal protein uL6 family.</text>
</comment>
<dbReference type="GO" id="GO:0022625">
    <property type="term" value="C:cytosolic large ribosomal subunit"/>
    <property type="evidence" value="ECO:0007669"/>
    <property type="project" value="UniProtKB-UniRule"/>
</dbReference>
<accession>A0A401HP34</accession>
<dbReference type="PANTHER" id="PTHR11655:SF16">
    <property type="entry name" value="60S RIBOSOMAL PROTEIN L9"/>
    <property type="match status" value="1"/>
</dbReference>
<evidence type="ECO:0000313" key="8">
    <source>
        <dbReference type="Proteomes" id="UP000290527"/>
    </source>
</evidence>
<dbReference type="EMBL" id="BFAX01000001">
    <property type="protein sequence ID" value="GBF35972.1"/>
    <property type="molecule type" value="Genomic_DNA"/>
</dbReference>
<name>A0A401HP34_9EURY</name>
<comment type="function">
    <text evidence="5">This protein binds to the 23S rRNA, and is important in its secondary structure. It is located near the subunit interface in the base of the L7/L12 stalk, and near the tRNA binding site of the peptidyltransferase center.</text>
</comment>
<dbReference type="AlphaFoldDB" id="A0A401HP34"/>
<dbReference type="InterPro" id="IPR002359">
    <property type="entry name" value="Ribosomal_uL6_CS2"/>
</dbReference>
<dbReference type="PROSITE" id="PS00700">
    <property type="entry name" value="RIBOSOMAL_L6_2"/>
    <property type="match status" value="1"/>
</dbReference>
<dbReference type="InterPro" id="IPR020040">
    <property type="entry name" value="Ribosomal_uL6_a/b-dom"/>
</dbReference>
<dbReference type="SUPFAM" id="SSF56053">
    <property type="entry name" value="Ribosomal protein L6"/>
    <property type="match status" value="2"/>
</dbReference>
<reference evidence="7 8" key="1">
    <citation type="journal article" date="2019" name="Int. J. Syst. Evol. Microbiol.">
        <title>Methanofervidicoccus abyssi gen. nov., sp. nov., a hydrogenotrophic methanogen, isolated from a hydrothermal vent chimney in the Mid-Cayman Spreading Center, the Caribbean Sea.</title>
        <authorList>
            <person name="Sakai S."/>
            <person name="Takaki Y."/>
            <person name="Miyazaki M."/>
            <person name="Ogawara M."/>
            <person name="Yanagawa K."/>
            <person name="Miyazaki J."/>
            <person name="Takai K."/>
        </authorList>
    </citation>
    <scope>NUCLEOTIDE SEQUENCE [LARGE SCALE GENOMIC DNA]</scope>
    <source>
        <strain evidence="7 8">HHB</strain>
    </source>
</reference>
<keyword evidence="8" id="KW-1185">Reference proteome</keyword>
<evidence type="ECO:0000313" key="7">
    <source>
        <dbReference type="EMBL" id="GBF35972.1"/>
    </source>
</evidence>
<dbReference type="OrthoDB" id="7144at2157"/>
<dbReference type="PIRSF" id="PIRSF002162">
    <property type="entry name" value="Ribosomal_L6"/>
    <property type="match status" value="1"/>
</dbReference>
<keyword evidence="4 5" id="KW-0687">Ribonucleoprotein</keyword>
<feature type="domain" description="Large ribosomal subunit protein uL6 alpha-beta" evidence="6">
    <location>
        <begin position="97"/>
        <end position="171"/>
    </location>
</feature>
<dbReference type="InterPro" id="IPR036789">
    <property type="entry name" value="Ribosomal_uL6-like_a/b-dom_sf"/>
</dbReference>
<feature type="domain" description="Large ribosomal subunit protein uL6 alpha-beta" evidence="6">
    <location>
        <begin position="13"/>
        <end position="85"/>
    </location>
</feature>
<dbReference type="Proteomes" id="UP000290527">
    <property type="component" value="Unassembled WGS sequence"/>
</dbReference>
<dbReference type="NCBIfam" id="NF004037">
    <property type="entry name" value="PRK05518.1"/>
    <property type="match status" value="1"/>
</dbReference>
<sequence>MPVAAVIREEIEIPDNVSVEISGDEVIVKSGDKELRRVLSYPNVTIKKEGNKIVVESLFPRKKHAAMVGTFVAHIKNMIKGVTEGFEYRLKIRYSHFPMKVTVKGDEVIIDNFLGEKHPRRAKILEGVTVKISGEDIIVRGIDKEKTGQTAANIEQATRIKGRDIRVFQDGIYIVEKAGKTI</sequence>
<evidence type="ECO:0000256" key="4">
    <source>
        <dbReference type="ARBA" id="ARBA00023274"/>
    </source>
</evidence>
<dbReference type="NCBIfam" id="TIGR03653">
    <property type="entry name" value="uL6_arch"/>
    <property type="match status" value="1"/>
</dbReference>
<evidence type="ECO:0000256" key="1">
    <source>
        <dbReference type="ARBA" id="ARBA00022730"/>
    </source>
</evidence>
<gene>
    <name evidence="5" type="primary">rpl6</name>
    <name evidence="7" type="ORF">MHHB_P0197</name>
</gene>
<dbReference type="FunFam" id="3.90.930.12:FF:000008">
    <property type="entry name" value="50S ribosomal protein L6"/>
    <property type="match status" value="1"/>
</dbReference>
<dbReference type="InterPro" id="IPR019907">
    <property type="entry name" value="Ribosomal_uL6_arc"/>
</dbReference>
<dbReference type="Gene3D" id="3.90.930.12">
    <property type="entry name" value="Ribosomal protein L6, alpha-beta domain"/>
    <property type="match status" value="2"/>
</dbReference>
<dbReference type="HAMAP" id="MF_01365_A">
    <property type="entry name" value="Ribosomal_uL6_A"/>
    <property type="match status" value="1"/>
</dbReference>
<keyword evidence="3 5" id="KW-0689">Ribosomal protein</keyword>
<protein>
    <recommendedName>
        <fullName evidence="5">Large ribosomal subunit protein uL6</fullName>
    </recommendedName>
</protein>
<dbReference type="GO" id="GO:0019843">
    <property type="term" value="F:rRNA binding"/>
    <property type="evidence" value="ECO:0007669"/>
    <property type="project" value="UniProtKB-UniRule"/>
</dbReference>
<dbReference type="GO" id="GO:0003735">
    <property type="term" value="F:structural constituent of ribosome"/>
    <property type="evidence" value="ECO:0007669"/>
    <property type="project" value="UniProtKB-UniRule"/>
</dbReference>
<evidence type="ECO:0000256" key="5">
    <source>
        <dbReference type="HAMAP-Rule" id="MF_01365"/>
    </source>
</evidence>